<keyword evidence="3 5" id="KW-1133">Transmembrane helix</keyword>
<proteinExistence type="predicted"/>
<evidence type="ECO:0000256" key="2">
    <source>
        <dbReference type="ARBA" id="ARBA00022692"/>
    </source>
</evidence>
<dbReference type="STRING" id="59922.P9303_21241"/>
<evidence type="ECO:0000256" key="1">
    <source>
        <dbReference type="ARBA" id="ARBA00004141"/>
    </source>
</evidence>
<dbReference type="Proteomes" id="UP000002274">
    <property type="component" value="Chromosome"/>
</dbReference>
<feature type="transmembrane region" description="Helical" evidence="5">
    <location>
        <begin position="375"/>
        <end position="394"/>
    </location>
</feature>
<name>A2CBJ9_PROM3</name>
<feature type="transmembrane region" description="Helical" evidence="5">
    <location>
        <begin position="170"/>
        <end position="191"/>
    </location>
</feature>
<dbReference type="PANTHER" id="PTHR47704">
    <property type="entry name" value="POTASSIUM TRANSPORTER KIMA"/>
    <property type="match status" value="1"/>
</dbReference>
<evidence type="ECO:0000256" key="5">
    <source>
        <dbReference type="SAM" id="Phobius"/>
    </source>
</evidence>
<dbReference type="PANTHER" id="PTHR47704:SF1">
    <property type="entry name" value="POTASSIUM TRANSPORTER KIMA"/>
    <property type="match status" value="1"/>
</dbReference>
<dbReference type="InterPro" id="IPR053153">
    <property type="entry name" value="APC_K+_Transporter"/>
</dbReference>
<feature type="transmembrane region" description="Helical" evidence="5">
    <location>
        <begin position="100"/>
        <end position="118"/>
    </location>
</feature>
<dbReference type="HOGENOM" id="CLU_017999_1_1_3"/>
<keyword evidence="2 5" id="KW-0812">Transmembrane</keyword>
<keyword evidence="4 5" id="KW-0472">Membrane</keyword>
<feature type="transmembrane region" description="Helical" evidence="5">
    <location>
        <begin position="138"/>
        <end position="158"/>
    </location>
</feature>
<accession>A2CBJ9</accession>
<feature type="transmembrane region" description="Helical" evidence="5">
    <location>
        <begin position="295"/>
        <end position="317"/>
    </location>
</feature>
<dbReference type="InterPro" id="IPR002293">
    <property type="entry name" value="AA/rel_permease1"/>
</dbReference>
<protein>
    <submittedName>
        <fullName evidence="6">Amino acid transporter</fullName>
    </submittedName>
</protein>
<dbReference type="Gene3D" id="1.20.1740.10">
    <property type="entry name" value="Amino acid/polyamine transporter I"/>
    <property type="match status" value="1"/>
</dbReference>
<sequence>MSFFQKLLGHPLLRNKADDERLPNVQALPILSSDALSSVAYATEAALGVLILGGSGALGLSVPITLAIIALVAIVVLSYRQAIEAYPKGGGSYVVARDNLGRNVGLIAAAALLIDYTLTAGVSLMAGTQALSSLVPSMLDHEVSLALLLLALIGWANLRGLKETGRLFSLPTYAFVAMVALLILAGLKDLIFEHGFVPDMPPAVQAVQPLGWFLILRAFSSGCSAMTGIESIANGVKVFQEPAVVNARRTLLVMGVLLAAMFLAVSGLGYMYGIAPNDRVTVLAQIGSRAFGSGSVLLWALQLSTLLILVLAANTAFAGFPRLAAMLAEDHCLPRQLSWIGDRLVYQNGIGVLLLVTALIIVICKGDTTVAVNLYALGVFTAFTLSQLGLVRRWWRLRGNGWQGRLLMNALGAVTTFVVLVVIVVSKFQEGAWTVVITIPALVWGLAQIRRRYRKAYAALALEPDFGPLQVAPRQPPLGNHCIVWIPGLWRASMEALRYGCSIADSVTAVFVLGDDDDPDAIRTAWDRLVGDHPGELELRLLESRFSSVIDPFCDYVVEQEELHPERTTTVVMALVITRDWLDQTLLNQRAVYLFKALSGDYSRVFCVVRYYLAG</sequence>
<feature type="transmembrane region" description="Helical" evidence="5">
    <location>
        <begin position="57"/>
        <end position="79"/>
    </location>
</feature>
<organism evidence="6 7">
    <name type="scientific">Prochlorococcus marinus (strain MIT 9303)</name>
    <dbReference type="NCBI Taxonomy" id="59922"/>
    <lineage>
        <taxon>Bacteria</taxon>
        <taxon>Bacillati</taxon>
        <taxon>Cyanobacteriota</taxon>
        <taxon>Cyanophyceae</taxon>
        <taxon>Synechococcales</taxon>
        <taxon>Prochlorococcaceae</taxon>
        <taxon>Prochlorococcus</taxon>
    </lineage>
</organism>
<feature type="transmembrane region" description="Helical" evidence="5">
    <location>
        <begin position="344"/>
        <end position="363"/>
    </location>
</feature>
<dbReference type="AlphaFoldDB" id="A2CBJ9"/>
<dbReference type="GO" id="GO:0022857">
    <property type="term" value="F:transmembrane transporter activity"/>
    <property type="evidence" value="ECO:0007669"/>
    <property type="project" value="InterPro"/>
</dbReference>
<dbReference type="RefSeq" id="WP_011826733.1">
    <property type="nucleotide sequence ID" value="NC_008820.1"/>
</dbReference>
<dbReference type="BioCyc" id="PMAR59922:G1G80-1856-MONOMER"/>
<feature type="transmembrane region" description="Helical" evidence="5">
    <location>
        <begin position="431"/>
        <end position="447"/>
    </location>
</feature>
<evidence type="ECO:0000256" key="4">
    <source>
        <dbReference type="ARBA" id="ARBA00023136"/>
    </source>
</evidence>
<dbReference type="Pfam" id="PF13520">
    <property type="entry name" value="AA_permease_2"/>
    <property type="match status" value="1"/>
</dbReference>
<evidence type="ECO:0000313" key="6">
    <source>
        <dbReference type="EMBL" id="ABM78859.1"/>
    </source>
</evidence>
<feature type="transmembrane region" description="Helical" evidence="5">
    <location>
        <begin position="250"/>
        <end position="275"/>
    </location>
</feature>
<gene>
    <name evidence="6" type="ordered locus">P9303_21241</name>
</gene>
<dbReference type="EMBL" id="CP000554">
    <property type="protein sequence ID" value="ABM78859.1"/>
    <property type="molecule type" value="Genomic_DNA"/>
</dbReference>
<evidence type="ECO:0000256" key="3">
    <source>
        <dbReference type="ARBA" id="ARBA00022989"/>
    </source>
</evidence>
<comment type="subcellular location">
    <subcellularLocation>
        <location evidence="1">Membrane</location>
        <topology evidence="1">Multi-pass membrane protein</topology>
    </subcellularLocation>
</comment>
<evidence type="ECO:0000313" key="7">
    <source>
        <dbReference type="Proteomes" id="UP000002274"/>
    </source>
</evidence>
<dbReference type="KEGG" id="pmf:P9303_21241"/>
<reference evidence="6 7" key="1">
    <citation type="journal article" date="2007" name="PLoS Genet.">
        <title>Patterns and implications of gene gain and loss in the evolution of Prochlorococcus.</title>
        <authorList>
            <person name="Kettler G.C."/>
            <person name="Martiny A.C."/>
            <person name="Huang K."/>
            <person name="Zucker J."/>
            <person name="Coleman M.L."/>
            <person name="Rodrigue S."/>
            <person name="Chen F."/>
            <person name="Lapidus A."/>
            <person name="Ferriera S."/>
            <person name="Johnson J."/>
            <person name="Steglich C."/>
            <person name="Church G.M."/>
            <person name="Richardson P."/>
            <person name="Chisholm S.W."/>
        </authorList>
    </citation>
    <scope>NUCLEOTIDE SEQUENCE [LARGE SCALE GENOMIC DNA]</scope>
    <source>
        <strain evidence="6 7">MIT 9303</strain>
    </source>
</reference>
<dbReference type="GO" id="GO:0016020">
    <property type="term" value="C:membrane"/>
    <property type="evidence" value="ECO:0007669"/>
    <property type="project" value="UniProtKB-SubCell"/>
</dbReference>
<feature type="transmembrane region" description="Helical" evidence="5">
    <location>
        <begin position="406"/>
        <end position="425"/>
    </location>
</feature>